<protein>
    <submittedName>
        <fullName evidence="1">Uncharacterized protein</fullName>
    </submittedName>
</protein>
<name>A0A6J7WJA6_9CAUD</name>
<organism evidence="1">
    <name type="scientific">uncultured Caudovirales phage</name>
    <dbReference type="NCBI Taxonomy" id="2100421"/>
    <lineage>
        <taxon>Viruses</taxon>
        <taxon>Duplodnaviria</taxon>
        <taxon>Heunggongvirae</taxon>
        <taxon>Uroviricota</taxon>
        <taxon>Caudoviricetes</taxon>
        <taxon>Peduoviridae</taxon>
        <taxon>Maltschvirus</taxon>
        <taxon>Maltschvirus maltsch</taxon>
    </lineage>
</organism>
<proteinExistence type="predicted"/>
<reference evidence="1" key="1">
    <citation type="submission" date="2020-05" db="EMBL/GenBank/DDBJ databases">
        <authorList>
            <person name="Chiriac C."/>
            <person name="Salcher M."/>
            <person name="Ghai R."/>
            <person name="Kavagutti S V."/>
        </authorList>
    </citation>
    <scope>NUCLEOTIDE SEQUENCE</scope>
</reference>
<gene>
    <name evidence="1" type="ORF">UFOVP208_24</name>
</gene>
<accession>A0A6J7WJA6</accession>
<sequence length="90" mass="10424">MKILNAKTQETTELENTYQNIIDTISCVNKYAPKPFEFIKFKSLVQINDINIDIDAISEIWNGDGWSRIEMHNGSSVTLYEFGKIKTFIF</sequence>
<evidence type="ECO:0000313" key="1">
    <source>
        <dbReference type="EMBL" id="CAB5217880.1"/>
    </source>
</evidence>
<dbReference type="EMBL" id="LR798248">
    <property type="protein sequence ID" value="CAB5217880.1"/>
    <property type="molecule type" value="Genomic_DNA"/>
</dbReference>